<keyword evidence="3" id="KW-1185">Reference proteome</keyword>
<name>A0A8X6QPC4_NEPPI</name>
<dbReference type="GO" id="GO:0015074">
    <property type="term" value="P:DNA integration"/>
    <property type="evidence" value="ECO:0007669"/>
    <property type="project" value="InterPro"/>
</dbReference>
<protein>
    <submittedName>
        <fullName evidence="2">Transposon Ty3-G Gag-Pol polyprotein</fullName>
    </submittedName>
</protein>
<dbReference type="Pfam" id="PF24626">
    <property type="entry name" value="SH3_Tf2-1"/>
    <property type="match status" value="1"/>
</dbReference>
<organism evidence="2 3">
    <name type="scientific">Nephila pilipes</name>
    <name type="common">Giant wood spider</name>
    <name type="synonym">Nephila maculata</name>
    <dbReference type="NCBI Taxonomy" id="299642"/>
    <lineage>
        <taxon>Eukaryota</taxon>
        <taxon>Metazoa</taxon>
        <taxon>Ecdysozoa</taxon>
        <taxon>Arthropoda</taxon>
        <taxon>Chelicerata</taxon>
        <taxon>Arachnida</taxon>
        <taxon>Araneae</taxon>
        <taxon>Araneomorphae</taxon>
        <taxon>Entelegynae</taxon>
        <taxon>Araneoidea</taxon>
        <taxon>Nephilidae</taxon>
        <taxon>Nephila</taxon>
    </lineage>
</organism>
<sequence>MTPPYSPQANSIVERANSIIVSTLKKMIDQNPNKWDELLPNASLAINTTKQNSTKKSPFYLLHGYEPRLPRELHLGSFIDDTPREDQLDLLTLARAEAANNVYETHLENKQRFDLLRRPHSFTAGDLVLYDWPKKGDHKLSPIFKGPFVIVRPVGAVCYEIKSTTQQNKFIKVVHVQHLRPYFKRNTPTIEENSTDEETERY</sequence>
<dbReference type="Gene3D" id="3.30.420.10">
    <property type="entry name" value="Ribonuclease H-like superfamily/Ribonuclease H"/>
    <property type="match status" value="1"/>
</dbReference>
<proteinExistence type="predicted"/>
<dbReference type="PANTHER" id="PTHR37984:SF5">
    <property type="entry name" value="PROTEIN NYNRIN-LIKE"/>
    <property type="match status" value="1"/>
</dbReference>
<accession>A0A8X6QPC4</accession>
<dbReference type="PANTHER" id="PTHR37984">
    <property type="entry name" value="PROTEIN CBG26694"/>
    <property type="match status" value="1"/>
</dbReference>
<feature type="domain" description="Integrase catalytic" evidence="1">
    <location>
        <begin position="1"/>
        <end position="66"/>
    </location>
</feature>
<dbReference type="InterPro" id="IPR050951">
    <property type="entry name" value="Retrovirus_Pol_polyprotein"/>
</dbReference>
<dbReference type="GO" id="GO:0003676">
    <property type="term" value="F:nucleic acid binding"/>
    <property type="evidence" value="ECO:0007669"/>
    <property type="project" value="InterPro"/>
</dbReference>
<comment type="caution">
    <text evidence="2">The sequence shown here is derived from an EMBL/GenBank/DDBJ whole genome shotgun (WGS) entry which is preliminary data.</text>
</comment>
<dbReference type="OrthoDB" id="6429686at2759"/>
<dbReference type="Proteomes" id="UP000887013">
    <property type="component" value="Unassembled WGS sequence"/>
</dbReference>
<dbReference type="PROSITE" id="PS50994">
    <property type="entry name" value="INTEGRASE"/>
    <property type="match status" value="1"/>
</dbReference>
<dbReference type="InterPro" id="IPR012337">
    <property type="entry name" value="RNaseH-like_sf"/>
</dbReference>
<dbReference type="AlphaFoldDB" id="A0A8X6QPC4"/>
<evidence type="ECO:0000313" key="2">
    <source>
        <dbReference type="EMBL" id="GFU37705.1"/>
    </source>
</evidence>
<evidence type="ECO:0000259" key="1">
    <source>
        <dbReference type="PROSITE" id="PS50994"/>
    </source>
</evidence>
<dbReference type="EMBL" id="BMAW01084266">
    <property type="protein sequence ID" value="GFU37705.1"/>
    <property type="molecule type" value="Genomic_DNA"/>
</dbReference>
<dbReference type="InterPro" id="IPR001584">
    <property type="entry name" value="Integrase_cat-core"/>
</dbReference>
<evidence type="ECO:0000313" key="3">
    <source>
        <dbReference type="Proteomes" id="UP000887013"/>
    </source>
</evidence>
<dbReference type="InterPro" id="IPR036397">
    <property type="entry name" value="RNaseH_sf"/>
</dbReference>
<dbReference type="SUPFAM" id="SSF53098">
    <property type="entry name" value="Ribonuclease H-like"/>
    <property type="match status" value="1"/>
</dbReference>
<dbReference type="InterPro" id="IPR056924">
    <property type="entry name" value="SH3_Tf2-1"/>
</dbReference>
<gene>
    <name evidence="2" type="primary">TY3B-G_8</name>
    <name evidence="2" type="ORF">NPIL_135131</name>
</gene>
<reference evidence="2" key="1">
    <citation type="submission" date="2020-08" db="EMBL/GenBank/DDBJ databases">
        <title>Multicomponent nature underlies the extraordinary mechanical properties of spider dragline silk.</title>
        <authorList>
            <person name="Kono N."/>
            <person name="Nakamura H."/>
            <person name="Mori M."/>
            <person name="Yoshida Y."/>
            <person name="Ohtoshi R."/>
            <person name="Malay A.D."/>
            <person name="Moran D.A.P."/>
            <person name="Tomita M."/>
            <person name="Numata K."/>
            <person name="Arakawa K."/>
        </authorList>
    </citation>
    <scope>NUCLEOTIDE SEQUENCE</scope>
</reference>